<dbReference type="EMBL" id="ACHB01000048">
    <property type="protein sequence ID" value="EEI92382.1"/>
    <property type="molecule type" value="Genomic_DNA"/>
</dbReference>
<protein>
    <recommendedName>
        <fullName evidence="3">Fic family toxin-antitoxin system</fullName>
    </recommendedName>
</protein>
<comment type="caution">
    <text evidence="1">The sequence shown here is derived from an EMBL/GenBank/DDBJ whole genome shotgun (WGS) entry which is preliminary data.</text>
</comment>
<evidence type="ECO:0000313" key="2">
    <source>
        <dbReference type="Proteomes" id="UP000006241"/>
    </source>
</evidence>
<sequence length="89" mass="10498">MVKRKQNVTATIYTKAISNQLQLDIKRYNSQYLPIEIKVFSDTHDRFLIIDQAELYHIGASLKDLGKKWFAFSRMDIEVGRMLHILNKQ</sequence>
<dbReference type="HOGENOM" id="CLU_2582302_0_0_10"/>
<reference evidence="1 2" key="1">
    <citation type="submission" date="2009-01" db="EMBL/GenBank/DDBJ databases">
        <authorList>
            <person name="Qin X."/>
            <person name="Bachman B."/>
            <person name="Battles P."/>
            <person name="Bell A."/>
            <person name="Bess C."/>
            <person name="Bickham C."/>
            <person name="Chaboub L."/>
            <person name="Chen D."/>
            <person name="Coyle M."/>
            <person name="Deiros D.R."/>
            <person name="Dinh H."/>
            <person name="Forbes L."/>
            <person name="Fowler G."/>
            <person name="Francisco L."/>
            <person name="Fu Q."/>
            <person name="Gubbala S."/>
            <person name="Hale W."/>
            <person name="Han Y."/>
            <person name="Hemphill L."/>
            <person name="Highlander S.K."/>
            <person name="Hirani K."/>
            <person name="Hogues M."/>
            <person name="Jackson L."/>
            <person name="Jakkamsetti A."/>
            <person name="Javaid M."/>
            <person name="Jiang H."/>
            <person name="Korchina V."/>
            <person name="Kovar C."/>
            <person name="Lara F."/>
            <person name="Lee S."/>
            <person name="Mata R."/>
            <person name="Mathew T."/>
            <person name="Moen C."/>
            <person name="Morales K."/>
            <person name="Munidasa M."/>
            <person name="Nazareth L."/>
            <person name="Ngo R."/>
            <person name="Nguyen L."/>
            <person name="Okwuonu G."/>
            <person name="Ongeri F."/>
            <person name="Patil S."/>
            <person name="Petrosino J."/>
            <person name="Pham C."/>
            <person name="Pham P."/>
            <person name="Pu L.-L."/>
            <person name="Puazo M."/>
            <person name="Raj R."/>
            <person name="Reid J."/>
            <person name="Rouhana J."/>
            <person name="Saada N."/>
            <person name="Shang Y."/>
            <person name="Simmons D."/>
            <person name="Thornton R."/>
            <person name="Warren J."/>
            <person name="Weissenberger G."/>
            <person name="Zhang J."/>
            <person name="Zhang L."/>
            <person name="Zhou C."/>
            <person name="Zhu D."/>
            <person name="Muzny D."/>
            <person name="Worley K."/>
            <person name="Gibbs R."/>
        </authorList>
    </citation>
    <scope>NUCLEOTIDE SEQUENCE [LARGE SCALE GENOMIC DNA]</scope>
    <source>
        <strain evidence="1 2">ATCC 33300</strain>
    </source>
</reference>
<dbReference type="AlphaFoldDB" id="C2FXE1"/>
<gene>
    <name evidence="1" type="ORF">HMPREF0765_1997</name>
</gene>
<dbReference type="Proteomes" id="UP000006241">
    <property type="component" value="Unassembled WGS sequence"/>
</dbReference>
<proteinExistence type="predicted"/>
<name>C2FXE1_SPHSI</name>
<organism evidence="1 2">
    <name type="scientific">Sphingobacterium spiritivorum ATCC 33300</name>
    <dbReference type="NCBI Taxonomy" id="525372"/>
    <lineage>
        <taxon>Bacteria</taxon>
        <taxon>Pseudomonadati</taxon>
        <taxon>Bacteroidota</taxon>
        <taxon>Sphingobacteriia</taxon>
        <taxon>Sphingobacteriales</taxon>
        <taxon>Sphingobacteriaceae</taxon>
        <taxon>Sphingobacterium</taxon>
    </lineage>
</organism>
<accession>C2FXE1</accession>
<evidence type="ECO:0000313" key="1">
    <source>
        <dbReference type="EMBL" id="EEI92382.1"/>
    </source>
</evidence>
<evidence type="ECO:0008006" key="3">
    <source>
        <dbReference type="Google" id="ProtNLM"/>
    </source>
</evidence>